<feature type="domain" description="F5/8 type C" evidence="1">
    <location>
        <begin position="1"/>
        <end position="134"/>
    </location>
</feature>
<dbReference type="OrthoDB" id="6262482at2759"/>
<evidence type="ECO:0000259" key="1">
    <source>
        <dbReference type="PROSITE" id="PS50022"/>
    </source>
</evidence>
<dbReference type="EnsemblMetazoa" id="XM_038209005.1">
    <property type="protein sequence ID" value="XP_038064933.1"/>
    <property type="gene ID" value="LOC119735306"/>
</dbReference>
<evidence type="ECO:0000313" key="3">
    <source>
        <dbReference type="Proteomes" id="UP000887568"/>
    </source>
</evidence>
<accession>A0A914AMV8</accession>
<dbReference type="InterPro" id="IPR000421">
    <property type="entry name" value="FA58C"/>
</dbReference>
<dbReference type="SUPFAM" id="SSF49785">
    <property type="entry name" value="Galactose-binding domain-like"/>
    <property type="match status" value="1"/>
</dbReference>
<organism evidence="2 3">
    <name type="scientific">Patiria miniata</name>
    <name type="common">Bat star</name>
    <name type="synonym">Asterina miniata</name>
    <dbReference type="NCBI Taxonomy" id="46514"/>
    <lineage>
        <taxon>Eukaryota</taxon>
        <taxon>Metazoa</taxon>
        <taxon>Echinodermata</taxon>
        <taxon>Eleutherozoa</taxon>
        <taxon>Asterozoa</taxon>
        <taxon>Asteroidea</taxon>
        <taxon>Valvatacea</taxon>
        <taxon>Valvatida</taxon>
        <taxon>Asterinidae</taxon>
        <taxon>Patiria</taxon>
    </lineage>
</organism>
<dbReference type="RefSeq" id="XP_038064933.1">
    <property type="nucleotide sequence ID" value="XM_038209005.1"/>
</dbReference>
<dbReference type="PANTHER" id="PTHR24543">
    <property type="entry name" value="MULTICOPPER OXIDASE-RELATED"/>
    <property type="match status" value="1"/>
</dbReference>
<dbReference type="GeneID" id="119735306"/>
<keyword evidence="3" id="KW-1185">Reference proteome</keyword>
<dbReference type="AlphaFoldDB" id="A0A914AMV8"/>
<name>A0A914AMV8_PATMI</name>
<evidence type="ECO:0000313" key="2">
    <source>
        <dbReference type="EnsemblMetazoa" id="XP_038064933.1"/>
    </source>
</evidence>
<dbReference type="Pfam" id="PF00754">
    <property type="entry name" value="F5_F8_type_C"/>
    <property type="match status" value="1"/>
</dbReference>
<reference evidence="2" key="1">
    <citation type="submission" date="2022-11" db="UniProtKB">
        <authorList>
            <consortium name="EnsemblMetazoa"/>
        </authorList>
    </citation>
    <scope>IDENTIFICATION</scope>
</reference>
<dbReference type="Proteomes" id="UP000887568">
    <property type="component" value="Unplaced"/>
</dbReference>
<dbReference type="Gene3D" id="2.60.120.260">
    <property type="entry name" value="Galactose-binding domain-like"/>
    <property type="match status" value="1"/>
</dbReference>
<proteinExistence type="predicted"/>
<sequence length="137" mass="15446">MSFCNAKSSAKYCHDTYSVQCSRCLNVKDSAHVNPWIEVDLAERTVVSGVTTQGCRLMWEYTTQYKVAYKKQPQCDFDYVRDASGEIELFTGNTDGAGQVSNMFPESVIATVLRIELTALGNEMYCLRMELLGCRLE</sequence>
<dbReference type="PROSITE" id="PS50022">
    <property type="entry name" value="FA58C_3"/>
    <property type="match status" value="1"/>
</dbReference>
<dbReference type="InterPro" id="IPR008979">
    <property type="entry name" value="Galactose-bd-like_sf"/>
</dbReference>
<protein>
    <recommendedName>
        <fullName evidence="1">F5/8 type C domain-containing protein</fullName>
    </recommendedName>
</protein>
<dbReference type="PANTHER" id="PTHR24543:SF325">
    <property type="entry name" value="F5_8 TYPE C DOMAIN-CONTAINING PROTEIN"/>
    <property type="match status" value="1"/>
</dbReference>